<evidence type="ECO:0008006" key="3">
    <source>
        <dbReference type="Google" id="ProtNLM"/>
    </source>
</evidence>
<sequence length="120" mass="13755">MNKKYSIGFFLVTILALVLISGAYRFSYEKAKERSLEEQKTETKQEQAVAAEGEASKEEGYYLVDINGYIVVYLSDKKTIYEYTDILVDELPVSVQTEIETGKYVEDIQTLYGFLENYSS</sequence>
<dbReference type="Proteomes" id="UP001652431">
    <property type="component" value="Unassembled WGS sequence"/>
</dbReference>
<evidence type="ECO:0000313" key="1">
    <source>
        <dbReference type="EMBL" id="MCU6685511.1"/>
    </source>
</evidence>
<organism evidence="1 2">
    <name type="scientific">Dorea acetigenes</name>
    <dbReference type="NCBI Taxonomy" id="2981787"/>
    <lineage>
        <taxon>Bacteria</taxon>
        <taxon>Bacillati</taxon>
        <taxon>Bacillota</taxon>
        <taxon>Clostridia</taxon>
        <taxon>Lachnospirales</taxon>
        <taxon>Lachnospiraceae</taxon>
        <taxon>Dorea</taxon>
    </lineage>
</organism>
<dbReference type="RefSeq" id="WP_158367985.1">
    <property type="nucleotide sequence ID" value="NZ_JAOQJU010000002.1"/>
</dbReference>
<dbReference type="EMBL" id="JAOQJU010000002">
    <property type="protein sequence ID" value="MCU6685511.1"/>
    <property type="molecule type" value="Genomic_DNA"/>
</dbReference>
<comment type="caution">
    <text evidence="1">The sequence shown here is derived from an EMBL/GenBank/DDBJ whole genome shotgun (WGS) entry which is preliminary data.</text>
</comment>
<accession>A0ABT2RJE2</accession>
<evidence type="ECO:0000313" key="2">
    <source>
        <dbReference type="Proteomes" id="UP001652431"/>
    </source>
</evidence>
<keyword evidence="2" id="KW-1185">Reference proteome</keyword>
<proteinExistence type="predicted"/>
<name>A0ABT2RJE2_9FIRM</name>
<protein>
    <recommendedName>
        <fullName evidence="3">Bypass of forespore C C-terminal domain-containing protein</fullName>
    </recommendedName>
</protein>
<reference evidence="1 2" key="1">
    <citation type="journal article" date="2021" name="ISME Commun">
        <title>Automated analysis of genomic sequences facilitates high-throughput and comprehensive description of bacteria.</title>
        <authorList>
            <person name="Hitch T.C.A."/>
        </authorList>
    </citation>
    <scope>NUCLEOTIDE SEQUENCE [LARGE SCALE GENOMIC DNA]</scope>
    <source>
        <strain evidence="1 2">Sanger_03</strain>
    </source>
</reference>
<gene>
    <name evidence="1" type="ORF">OCV99_02890</name>
</gene>